<accession>A0A8D8KM67</accession>
<dbReference type="EMBL" id="HBUE01049809">
    <property type="protein sequence ID" value="CAG6463884.1"/>
    <property type="molecule type" value="Transcribed_RNA"/>
</dbReference>
<reference evidence="1" key="1">
    <citation type="submission" date="2021-05" db="EMBL/GenBank/DDBJ databases">
        <authorList>
            <person name="Alioto T."/>
            <person name="Alioto T."/>
            <person name="Gomez Garrido J."/>
        </authorList>
    </citation>
    <scope>NUCLEOTIDE SEQUENCE</scope>
</reference>
<protein>
    <submittedName>
        <fullName evidence="1">(northern house mosquito) hypothetical protein</fullName>
    </submittedName>
</protein>
<sequence length="102" mass="10994">MHLRSHPVHLPLLGVRNHHHRSHDQHQTVRQHQLLRGESAVDRDLPDLSAADGAGVCGDRFEPVWSAGAVPGVFGHGVRRADSVPGHRWSVGAGSRLCAAVA</sequence>
<proteinExistence type="predicted"/>
<organism evidence="1">
    <name type="scientific">Culex pipiens</name>
    <name type="common">House mosquito</name>
    <dbReference type="NCBI Taxonomy" id="7175"/>
    <lineage>
        <taxon>Eukaryota</taxon>
        <taxon>Metazoa</taxon>
        <taxon>Ecdysozoa</taxon>
        <taxon>Arthropoda</taxon>
        <taxon>Hexapoda</taxon>
        <taxon>Insecta</taxon>
        <taxon>Pterygota</taxon>
        <taxon>Neoptera</taxon>
        <taxon>Endopterygota</taxon>
        <taxon>Diptera</taxon>
        <taxon>Nematocera</taxon>
        <taxon>Culicoidea</taxon>
        <taxon>Culicidae</taxon>
        <taxon>Culicinae</taxon>
        <taxon>Culicini</taxon>
        <taxon>Culex</taxon>
        <taxon>Culex</taxon>
    </lineage>
</organism>
<dbReference type="EMBL" id="HBUE01333503">
    <property type="protein sequence ID" value="CAG6594779.1"/>
    <property type="molecule type" value="Transcribed_RNA"/>
</dbReference>
<dbReference type="EMBL" id="HBUE01333501">
    <property type="protein sequence ID" value="CAG6594776.1"/>
    <property type="molecule type" value="Transcribed_RNA"/>
</dbReference>
<dbReference type="EMBL" id="HBUE01226756">
    <property type="protein sequence ID" value="CAG6542667.1"/>
    <property type="molecule type" value="Transcribed_RNA"/>
</dbReference>
<evidence type="ECO:0000313" key="1">
    <source>
        <dbReference type="EMBL" id="CAG6594779.1"/>
    </source>
</evidence>
<name>A0A8D8KM67_CULPI</name>
<dbReference type="EMBL" id="HBUE01226758">
    <property type="protein sequence ID" value="CAG6542670.1"/>
    <property type="molecule type" value="Transcribed_RNA"/>
</dbReference>
<dbReference type="AlphaFoldDB" id="A0A8D8KM67"/>